<feature type="region of interest" description="Disordered" evidence="1">
    <location>
        <begin position="416"/>
        <end position="454"/>
    </location>
</feature>
<dbReference type="OrthoDB" id="10437230at2759"/>
<evidence type="ECO:0000256" key="1">
    <source>
        <dbReference type="SAM" id="MobiDB-lite"/>
    </source>
</evidence>
<organism evidence="2 3">
    <name type="scientific">Pythium oligandrum</name>
    <name type="common">Mycoparasitic fungus</name>
    <dbReference type="NCBI Taxonomy" id="41045"/>
    <lineage>
        <taxon>Eukaryota</taxon>
        <taxon>Sar</taxon>
        <taxon>Stramenopiles</taxon>
        <taxon>Oomycota</taxon>
        <taxon>Peronosporomycetes</taxon>
        <taxon>Pythiales</taxon>
        <taxon>Pythiaceae</taxon>
        <taxon>Pythium</taxon>
    </lineage>
</organism>
<accession>A0A8K1CRA4</accession>
<dbReference type="EMBL" id="SPLM01000003">
    <property type="protein sequence ID" value="TMW68095.1"/>
    <property type="molecule type" value="Genomic_DNA"/>
</dbReference>
<gene>
    <name evidence="2" type="ORF">Poli38472_007767</name>
</gene>
<evidence type="ECO:0008006" key="4">
    <source>
        <dbReference type="Google" id="ProtNLM"/>
    </source>
</evidence>
<feature type="region of interest" description="Disordered" evidence="1">
    <location>
        <begin position="314"/>
        <end position="356"/>
    </location>
</feature>
<evidence type="ECO:0000313" key="2">
    <source>
        <dbReference type="EMBL" id="TMW68095.1"/>
    </source>
</evidence>
<protein>
    <recommendedName>
        <fullName evidence="4">START domain-containing protein</fullName>
    </recommendedName>
</protein>
<name>A0A8K1CRA4_PYTOL</name>
<keyword evidence="3" id="KW-1185">Reference proteome</keyword>
<sequence>MVAFRSSRARYSAENMWSQPMQRTTLPEKQRTMLLKIATGTSEQFARKIMQSAIVMDSGEDSTTAGVDFVESLNGIDVYEEELQPLGSPTSSPRGPPSSGVSTRVRAVCHIEAKISEFIRHMATSTADELLPGIVETREVYSVVKDSTRDKKKDALFVERAGINWCVLNEKSARDSVSSSCTTARESDPSECGDPTQEKQFDFVLLSYQDVFTHRERRGWLQWCQSIDLPSFGALSDPQTKRCTLLPSGIVAVESATRPGQISVSYVMGVDLQDCDASERRLLDAIVWKRVMKLAGLKKTLERASLARTLSLSTTNDESGLIPEDEPSQEANKDSKPSQKKAAPTPLKRQGKSARCLSMDACLPSQRKLDTSARREKKLRAYTMNSSTLDLLNGTASPEDLLRDPSLLEFRLSLYEDPTNVRGPGEAEGPSSDGDHTTEDRRVRVDSKNMTGWL</sequence>
<reference evidence="2" key="1">
    <citation type="submission" date="2019-03" db="EMBL/GenBank/DDBJ databases">
        <title>Long read genome sequence of the mycoparasitic Pythium oligandrum ATCC 38472 isolated from sugarbeet rhizosphere.</title>
        <authorList>
            <person name="Gaulin E."/>
        </authorList>
    </citation>
    <scope>NUCLEOTIDE SEQUENCE</scope>
    <source>
        <strain evidence="2">ATCC 38472_TT</strain>
    </source>
</reference>
<evidence type="ECO:0000313" key="3">
    <source>
        <dbReference type="Proteomes" id="UP000794436"/>
    </source>
</evidence>
<dbReference type="AlphaFoldDB" id="A0A8K1CRA4"/>
<dbReference type="Proteomes" id="UP000794436">
    <property type="component" value="Unassembled WGS sequence"/>
</dbReference>
<comment type="caution">
    <text evidence="2">The sequence shown here is derived from an EMBL/GenBank/DDBJ whole genome shotgun (WGS) entry which is preliminary data.</text>
</comment>
<proteinExistence type="predicted"/>
<feature type="compositionally biased region" description="Basic and acidic residues" evidence="1">
    <location>
        <begin position="433"/>
        <end position="447"/>
    </location>
</feature>